<feature type="region of interest" description="Disordered" evidence="4">
    <location>
        <begin position="435"/>
        <end position="456"/>
    </location>
</feature>
<feature type="compositionally biased region" description="Polar residues" evidence="4">
    <location>
        <begin position="561"/>
        <end position="571"/>
    </location>
</feature>
<dbReference type="InterPro" id="IPR036388">
    <property type="entry name" value="WH-like_DNA-bd_sf"/>
</dbReference>
<dbReference type="InterPro" id="IPR030456">
    <property type="entry name" value="TF_fork_head_CS_2"/>
</dbReference>
<evidence type="ECO:0000256" key="1">
    <source>
        <dbReference type="ARBA" id="ARBA00023125"/>
    </source>
</evidence>
<dbReference type="FunFam" id="1.10.10.10:FF:000135">
    <property type="entry name" value="forkhead box protein G1"/>
    <property type="match status" value="1"/>
</dbReference>
<evidence type="ECO:0000256" key="2">
    <source>
        <dbReference type="ARBA" id="ARBA00023242"/>
    </source>
</evidence>
<dbReference type="GO" id="GO:0000978">
    <property type="term" value="F:RNA polymerase II cis-regulatory region sequence-specific DNA binding"/>
    <property type="evidence" value="ECO:0007669"/>
    <property type="project" value="TreeGrafter"/>
</dbReference>
<keyword evidence="6" id="KW-1185">Reference proteome</keyword>
<dbReference type="InterPro" id="IPR018122">
    <property type="entry name" value="TF_fork_head_CS_1"/>
</dbReference>
<dbReference type="PROSITE" id="PS00658">
    <property type="entry name" value="FORK_HEAD_2"/>
    <property type="match status" value="1"/>
</dbReference>
<dbReference type="InterPro" id="IPR050211">
    <property type="entry name" value="FOX_domain-containing"/>
</dbReference>
<dbReference type="GO" id="GO:0030154">
    <property type="term" value="P:cell differentiation"/>
    <property type="evidence" value="ECO:0007669"/>
    <property type="project" value="TreeGrafter"/>
</dbReference>
<dbReference type="STRING" id="79923.A0A3R7EP67"/>
<name>A0A3R7EP67_CLOSI</name>
<feature type="region of interest" description="Disordered" evidence="4">
    <location>
        <begin position="552"/>
        <end position="571"/>
    </location>
</feature>
<dbReference type="PANTHER" id="PTHR11829:SF388">
    <property type="entry name" value="FORK HEAD DOMAIN-CONTAINING PROTEIN L1-RELATED"/>
    <property type="match status" value="1"/>
</dbReference>
<dbReference type="PANTHER" id="PTHR11829">
    <property type="entry name" value="FORKHEAD BOX PROTEIN"/>
    <property type="match status" value="1"/>
</dbReference>
<dbReference type="GO" id="GO:0009653">
    <property type="term" value="P:anatomical structure morphogenesis"/>
    <property type="evidence" value="ECO:0007669"/>
    <property type="project" value="TreeGrafter"/>
</dbReference>
<dbReference type="Proteomes" id="UP000286415">
    <property type="component" value="Unassembled WGS sequence"/>
</dbReference>
<sequence>MDKSKFPLDEPSESGSVLSDQANHFIQQSDETVRPSPLEAMAQRFGEVVKGFQKTPASDLQLFSFGQQKPSASNLFTRPSNQQDVASKHPLIFTHPPLNFLQSEFSKTWCLTEKTAANACVTTTKLMNNFHTTQDSSSMHTNTFVPPNRSIGYSLHDSPPSNLSFLKPTESRDAYKAETKSQITFGDVTVNPRGSNTESSSSSPVTCSPVSLTHAKHEENYRSTFHSPGPHAVFSTSNIPIPIYEEDHMSYDCLDEQHKFNSRINFNPTLCGYSCAACVFPRTNSGLFTTANLSAFDGQTQSFLEQSHRGEPSNVHAVDLSDVSTKPPFSYITLIVSAMSSKPSKQITLSEIYAWIMSTFAYYRKNTRRWQNSIRHALSFNDCFIKVPRPSGEAGKGSYWTVHPRAIDMFENGSSMRRNRKFVDENRVRANRVYRRTRASKKQNLSPQDDWYHPDEYTKNQLHQPSIEVIQKDVKPAQTTMTDSICLKANDPNTSTRAESRFCGDQWWMTTNVVDPFPRKQYVSPSNSNVQAPFNQWPLSDYERRPTQKREFWHDIPPASKNVNESRSNQGSGDISIPTVYDHSFVSKQLLGVSTVWNAVEPDRSM</sequence>
<protein>
    <submittedName>
        <fullName evidence="5">Hepatocyte nuclear factor 3-alpha</fullName>
    </submittedName>
</protein>
<reference evidence="5 6" key="1">
    <citation type="journal article" date="2018" name="Biotechnol. Adv.">
        <title>Improved genomic resources and new bioinformatic workflow for the carcinogenic parasite Clonorchis sinensis: Biotechnological implications.</title>
        <authorList>
            <person name="Wang D."/>
            <person name="Korhonen P.K."/>
            <person name="Gasser R.B."/>
            <person name="Young N.D."/>
        </authorList>
    </citation>
    <scope>NUCLEOTIDE SEQUENCE [LARGE SCALE GENOMIC DNA]</scope>
    <source>
        <strain evidence="5">Cs-k2</strain>
    </source>
</reference>
<dbReference type="SMART" id="SM00339">
    <property type="entry name" value="FH"/>
    <property type="match status" value="1"/>
</dbReference>
<gene>
    <name evidence="5" type="ORF">CSKR_107846</name>
</gene>
<feature type="DNA-binding region" description="Fork-head" evidence="3">
    <location>
        <begin position="326"/>
        <end position="420"/>
    </location>
</feature>
<dbReference type="Gene3D" id="1.10.10.10">
    <property type="entry name" value="Winged helix-like DNA-binding domain superfamily/Winged helix DNA-binding domain"/>
    <property type="match status" value="1"/>
</dbReference>
<dbReference type="InterPro" id="IPR036390">
    <property type="entry name" value="WH_DNA-bd_sf"/>
</dbReference>
<dbReference type="InterPro" id="IPR001766">
    <property type="entry name" value="Fork_head_dom"/>
</dbReference>
<keyword evidence="2 3" id="KW-0539">Nucleus</keyword>
<dbReference type="PRINTS" id="PR00053">
    <property type="entry name" value="FORKHEAD"/>
</dbReference>
<evidence type="ECO:0000313" key="5">
    <source>
        <dbReference type="EMBL" id="KAG5447621.1"/>
    </source>
</evidence>
<dbReference type="PROSITE" id="PS00657">
    <property type="entry name" value="FORK_HEAD_1"/>
    <property type="match status" value="1"/>
</dbReference>
<evidence type="ECO:0000313" key="6">
    <source>
        <dbReference type="Proteomes" id="UP000286415"/>
    </source>
</evidence>
<reference evidence="5 6" key="2">
    <citation type="journal article" date="2021" name="Genomics">
        <title>High-quality reference genome for Clonorchis sinensis.</title>
        <authorList>
            <person name="Young N.D."/>
            <person name="Stroehlein A.J."/>
            <person name="Kinkar L."/>
            <person name="Wang T."/>
            <person name="Sohn W.M."/>
            <person name="Chang B.C.H."/>
            <person name="Kaur P."/>
            <person name="Weisz D."/>
            <person name="Dudchenko O."/>
            <person name="Aiden E.L."/>
            <person name="Korhonen P.K."/>
            <person name="Gasser R.B."/>
        </authorList>
    </citation>
    <scope>NUCLEOTIDE SEQUENCE [LARGE SCALE GENOMIC DNA]</scope>
    <source>
        <strain evidence="5">Cs-k2</strain>
    </source>
</reference>
<feature type="region of interest" description="Disordered" evidence="4">
    <location>
        <begin position="187"/>
        <end position="209"/>
    </location>
</feature>
<dbReference type="OrthoDB" id="5402974at2759"/>
<comment type="caution">
    <text evidence="5">The sequence shown here is derived from an EMBL/GenBank/DDBJ whole genome shotgun (WGS) entry which is preliminary data.</text>
</comment>
<evidence type="ECO:0000256" key="3">
    <source>
        <dbReference type="PROSITE-ProRule" id="PRU00089"/>
    </source>
</evidence>
<feature type="region of interest" description="Disordered" evidence="4">
    <location>
        <begin position="1"/>
        <end position="20"/>
    </location>
</feature>
<organism evidence="5 6">
    <name type="scientific">Clonorchis sinensis</name>
    <name type="common">Chinese liver fluke</name>
    <dbReference type="NCBI Taxonomy" id="79923"/>
    <lineage>
        <taxon>Eukaryota</taxon>
        <taxon>Metazoa</taxon>
        <taxon>Spiralia</taxon>
        <taxon>Lophotrochozoa</taxon>
        <taxon>Platyhelminthes</taxon>
        <taxon>Trematoda</taxon>
        <taxon>Digenea</taxon>
        <taxon>Opisthorchiida</taxon>
        <taxon>Opisthorchiata</taxon>
        <taxon>Opisthorchiidae</taxon>
        <taxon>Clonorchis</taxon>
    </lineage>
</organism>
<dbReference type="EMBL" id="NIRI02000042">
    <property type="protein sequence ID" value="KAG5447621.1"/>
    <property type="molecule type" value="Genomic_DNA"/>
</dbReference>
<evidence type="ECO:0000256" key="4">
    <source>
        <dbReference type="SAM" id="MobiDB-lite"/>
    </source>
</evidence>
<dbReference type="GO" id="GO:0005634">
    <property type="term" value="C:nucleus"/>
    <property type="evidence" value="ECO:0007669"/>
    <property type="project" value="UniProtKB-SubCell"/>
</dbReference>
<dbReference type="SUPFAM" id="SSF46785">
    <property type="entry name" value="Winged helix' DNA-binding domain"/>
    <property type="match status" value="1"/>
</dbReference>
<feature type="compositionally biased region" description="Low complexity" evidence="4">
    <location>
        <begin position="195"/>
        <end position="209"/>
    </location>
</feature>
<keyword evidence="1 3" id="KW-0238">DNA-binding</keyword>
<dbReference type="Pfam" id="PF00250">
    <property type="entry name" value="Forkhead"/>
    <property type="match status" value="1"/>
</dbReference>
<comment type="subcellular location">
    <subcellularLocation>
        <location evidence="3">Nucleus</location>
    </subcellularLocation>
</comment>
<dbReference type="PROSITE" id="PS50039">
    <property type="entry name" value="FORK_HEAD_3"/>
    <property type="match status" value="1"/>
</dbReference>
<dbReference type="AlphaFoldDB" id="A0A3R7EP67"/>
<proteinExistence type="predicted"/>
<accession>A0A3R7EP67</accession>
<dbReference type="GO" id="GO:0000981">
    <property type="term" value="F:DNA-binding transcription factor activity, RNA polymerase II-specific"/>
    <property type="evidence" value="ECO:0007669"/>
    <property type="project" value="TreeGrafter"/>
</dbReference>
<dbReference type="InParanoid" id="A0A3R7EP67"/>